<protein>
    <submittedName>
        <fullName evidence="2">Uncharacterized protein</fullName>
    </submittedName>
</protein>
<reference evidence="2 3" key="1">
    <citation type="submission" date="2018-01" db="EMBL/GenBank/DDBJ databases">
        <title>Glutamicibacter soli strain NHPC-3 Whole genome sequence and assembly.</title>
        <authorList>
            <person name="Choudhury P."/>
            <person name="Gupta D."/>
            <person name="Sengupta K."/>
            <person name="Jawed A."/>
            <person name="Sultana N."/>
            <person name="Saha P."/>
        </authorList>
    </citation>
    <scope>NUCLEOTIDE SEQUENCE [LARGE SCALE GENOMIC DNA]</scope>
    <source>
        <strain evidence="2 3">NHPC-3</strain>
    </source>
</reference>
<proteinExistence type="predicted"/>
<name>A0A365YKW9_9MICC</name>
<keyword evidence="1" id="KW-0472">Membrane</keyword>
<comment type="caution">
    <text evidence="2">The sequence shown here is derived from an EMBL/GenBank/DDBJ whole genome shotgun (WGS) entry which is preliminary data.</text>
</comment>
<feature type="transmembrane region" description="Helical" evidence="1">
    <location>
        <begin position="71"/>
        <end position="90"/>
    </location>
</feature>
<keyword evidence="3" id="KW-1185">Reference proteome</keyword>
<evidence type="ECO:0000256" key="1">
    <source>
        <dbReference type="SAM" id="Phobius"/>
    </source>
</evidence>
<dbReference type="EMBL" id="POAF01000002">
    <property type="protein sequence ID" value="RBM02664.1"/>
    <property type="molecule type" value="Genomic_DNA"/>
</dbReference>
<feature type="transmembrane region" description="Helical" evidence="1">
    <location>
        <begin position="6"/>
        <end position="28"/>
    </location>
</feature>
<evidence type="ECO:0000313" key="2">
    <source>
        <dbReference type="EMBL" id="RBM02664.1"/>
    </source>
</evidence>
<organism evidence="2 3">
    <name type="scientific">Glutamicibacter soli</name>
    <dbReference type="NCBI Taxonomy" id="453836"/>
    <lineage>
        <taxon>Bacteria</taxon>
        <taxon>Bacillati</taxon>
        <taxon>Actinomycetota</taxon>
        <taxon>Actinomycetes</taxon>
        <taxon>Micrococcales</taxon>
        <taxon>Micrococcaceae</taxon>
        <taxon>Glutamicibacter</taxon>
    </lineage>
</organism>
<feature type="transmembrane region" description="Helical" evidence="1">
    <location>
        <begin position="97"/>
        <end position="115"/>
    </location>
</feature>
<accession>A0A365YKW9</accession>
<dbReference type="Proteomes" id="UP000252167">
    <property type="component" value="Unassembled WGS sequence"/>
</dbReference>
<dbReference type="AlphaFoldDB" id="A0A365YKW9"/>
<feature type="transmembrane region" description="Helical" evidence="1">
    <location>
        <begin position="35"/>
        <end position="56"/>
    </location>
</feature>
<sequence>MIVMNGFFVAGAIVCAVALLVAVIATLIRKHPDDWALVGAIATEVFLIVYGIAAAIRQAGGDAVAGDPIEFWGYFITALIMPPIAFFWAVSEKSRWSNALLAASALVTFVMLFRMEQIWQ</sequence>
<gene>
    <name evidence="2" type="ORF">C1H84_04295</name>
</gene>
<keyword evidence="1" id="KW-1133">Transmembrane helix</keyword>
<evidence type="ECO:0000313" key="3">
    <source>
        <dbReference type="Proteomes" id="UP000252167"/>
    </source>
</evidence>
<keyword evidence="1" id="KW-0812">Transmembrane</keyword>